<evidence type="ECO:0008006" key="3">
    <source>
        <dbReference type="Google" id="ProtNLM"/>
    </source>
</evidence>
<dbReference type="EMBL" id="CP034562">
    <property type="protein sequence ID" value="AZQ63807.1"/>
    <property type="molecule type" value="Genomic_DNA"/>
</dbReference>
<organism evidence="1 2">
    <name type="scientific">Flammeovirga pectinis</name>
    <dbReference type="NCBI Taxonomy" id="2494373"/>
    <lineage>
        <taxon>Bacteria</taxon>
        <taxon>Pseudomonadati</taxon>
        <taxon>Bacteroidota</taxon>
        <taxon>Cytophagia</taxon>
        <taxon>Cytophagales</taxon>
        <taxon>Flammeovirgaceae</taxon>
        <taxon>Flammeovirga</taxon>
    </lineage>
</organism>
<sequence length="226" mass="25664">MRKSLIISILATTGLVSCGQGDTSTSVKVTKELEKSKTVMSVESQTRADVSNQKNVDTKYVYSDPSGHNLIIENSYPRGGLKYTDPFGEEYVYAVFWTRITNETNNPFEFRMGFSEDSYELKSTPDRSFKLFIPSDTITPEKEALVNYGLDLEKYLDYNFRKQADLVRTINPKDSSGFYVVILFNQGVNGTLRTGLNIKEGKLIYRINDKEITCGNINLKQLELKK</sequence>
<gene>
    <name evidence="1" type="ORF">EI427_16710</name>
</gene>
<dbReference type="RefSeq" id="WP_126616874.1">
    <property type="nucleotide sequence ID" value="NZ_CP034562.1"/>
</dbReference>
<name>A0A3Q9FQN7_9BACT</name>
<evidence type="ECO:0000313" key="1">
    <source>
        <dbReference type="EMBL" id="AZQ63807.1"/>
    </source>
</evidence>
<accession>A0A3Q9FQN7</accession>
<protein>
    <recommendedName>
        <fullName evidence="3">Lipoprotein</fullName>
    </recommendedName>
</protein>
<keyword evidence="2" id="KW-1185">Reference proteome</keyword>
<proteinExistence type="predicted"/>
<evidence type="ECO:0000313" key="2">
    <source>
        <dbReference type="Proteomes" id="UP000267268"/>
    </source>
</evidence>
<reference evidence="1 2" key="1">
    <citation type="submission" date="2018-12" db="EMBL/GenBank/DDBJ databases">
        <title>Flammeovirga pectinis sp. nov., isolated from the gut of the Korean scallop, Patinopecten yessoensis.</title>
        <authorList>
            <person name="Bae J.-W."/>
            <person name="Jeong Y.-S."/>
            <person name="Kang W."/>
        </authorList>
    </citation>
    <scope>NUCLEOTIDE SEQUENCE [LARGE SCALE GENOMIC DNA]</scope>
    <source>
        <strain evidence="1 2">L12M1</strain>
    </source>
</reference>
<dbReference type="KEGG" id="fll:EI427_16710"/>
<dbReference type="AlphaFoldDB" id="A0A3Q9FQN7"/>
<dbReference type="Proteomes" id="UP000267268">
    <property type="component" value="Chromosome 1"/>
</dbReference>
<dbReference type="PROSITE" id="PS51257">
    <property type="entry name" value="PROKAR_LIPOPROTEIN"/>
    <property type="match status" value="1"/>
</dbReference>
<dbReference type="OrthoDB" id="1179861at2"/>